<sequence>MTLSNGSTIVIGKDQLSSSITLPAPADTPYIDASSISTKITGASGGGFENLAYNATPAVTQVTDTNTPTTISISGSTLVAEGATGSYTINLSNPSQSAVTVKLSYSGTATNGSDYTGVTTVTIPAGANKVDFTIPTIKDLVTEGTEQFTVKIDSATGGNFESVVVSPTQGSVTTSIYEPAPVLDLDANNSSGATGADYQVTFTEGQPGAGVSIGDIDLNITDYDSTLMTGATVTLTNRMAGDALNLGNSVGGISINAVSTNDKVTLVLSGPASIADYIQRLKNITFINTSDDPSSTPRVITVTVTDGVNTSNVATTTVNVVPVNDAPTAAGGEITGTEDTDLVLTWSSLGVSDLDNLPSALGITITQLPANGTLQYKDGATWKTLTAADAGKVFSKADIDAGNLKFVPQANQSGISANGGSGVGNQQADYAQIKFKPYDGKDMGNEATLKVDITPVADQPTLTIGSNAVASIGLTKEIYTGCRAWAPTATAPMPQP</sequence>
<keyword evidence="1" id="KW-0732">Signal</keyword>
<evidence type="ECO:0000259" key="4">
    <source>
        <dbReference type="SMART" id="SM00237"/>
    </source>
</evidence>
<feature type="domain" description="Calx-beta" evidence="4">
    <location>
        <begin position="58"/>
        <end position="153"/>
    </location>
</feature>
<keyword evidence="6" id="KW-1185">Reference proteome</keyword>
<dbReference type="SMART" id="SM00237">
    <property type="entry name" value="Calx_beta"/>
    <property type="match status" value="1"/>
</dbReference>
<protein>
    <recommendedName>
        <fullName evidence="4">Calx-beta domain-containing protein</fullName>
    </recommendedName>
</protein>
<proteinExistence type="predicted"/>
<dbReference type="InterPro" id="IPR038081">
    <property type="entry name" value="CalX-like_sf"/>
</dbReference>
<dbReference type="Proteomes" id="UP000010448">
    <property type="component" value="Unassembled WGS sequence"/>
</dbReference>
<dbReference type="Gene3D" id="2.60.40.2030">
    <property type="match status" value="1"/>
</dbReference>
<dbReference type="RefSeq" id="WP_170395043.1">
    <property type="nucleotide sequence ID" value="NZ_AMWJ02000002.1"/>
</dbReference>
<evidence type="ECO:0000256" key="2">
    <source>
        <dbReference type="ARBA" id="ARBA00022737"/>
    </source>
</evidence>
<organism evidence="5 6">
    <name type="scientific">Pseudomonas bharatica CSV86</name>
    <dbReference type="NCBI Taxonomy" id="1005395"/>
    <lineage>
        <taxon>Bacteria</taxon>
        <taxon>Pseudomonadati</taxon>
        <taxon>Pseudomonadota</taxon>
        <taxon>Gammaproteobacteria</taxon>
        <taxon>Pseudomonadales</taxon>
        <taxon>Pseudomonadaceae</taxon>
        <taxon>Pseudomonas</taxon>
        <taxon>Pseudomonas bharatica</taxon>
    </lineage>
</organism>
<reference evidence="5 6" key="1">
    <citation type="journal article" date="2013" name="Genome Announc.">
        <title>Genome Sequence of Naphthalene-Degrading Soil Bacterium Pseudomonas putida CSV86.</title>
        <authorList>
            <person name="Phale P.S."/>
            <person name="Paliwal V."/>
            <person name="Raju S.C."/>
            <person name="Modak A."/>
            <person name="Purohit H.J."/>
        </authorList>
    </citation>
    <scope>NUCLEOTIDE SEQUENCE [LARGE SCALE GENOMIC DNA]</scope>
    <source>
        <strain evidence="5 6">CSV86</strain>
    </source>
</reference>
<dbReference type="EMBL" id="AMWJ02000002">
    <property type="protein sequence ID" value="NNJ18463.1"/>
    <property type="molecule type" value="Genomic_DNA"/>
</dbReference>
<evidence type="ECO:0000313" key="5">
    <source>
        <dbReference type="EMBL" id="NNJ18463.1"/>
    </source>
</evidence>
<dbReference type="InterPro" id="IPR040853">
    <property type="entry name" value="RapA2_cadherin-like"/>
</dbReference>
<name>A0A7K4ELA1_9PSED</name>
<dbReference type="AlphaFoldDB" id="A0A7K4ELA1"/>
<evidence type="ECO:0000256" key="1">
    <source>
        <dbReference type="ARBA" id="ARBA00022729"/>
    </source>
</evidence>
<dbReference type="InterPro" id="IPR046779">
    <property type="entry name" value="LapA_adhesin_dom"/>
</dbReference>
<keyword evidence="2" id="KW-0677">Repeat</keyword>
<evidence type="ECO:0000256" key="3">
    <source>
        <dbReference type="ARBA" id="ARBA00022837"/>
    </source>
</evidence>
<dbReference type="GO" id="GO:0016020">
    <property type="term" value="C:membrane"/>
    <property type="evidence" value="ECO:0007669"/>
    <property type="project" value="InterPro"/>
</dbReference>
<dbReference type="GO" id="GO:0007154">
    <property type="term" value="P:cell communication"/>
    <property type="evidence" value="ECO:0007669"/>
    <property type="project" value="InterPro"/>
</dbReference>
<accession>A0A7K4ELA1</accession>
<dbReference type="SUPFAM" id="SSF141072">
    <property type="entry name" value="CalX-like"/>
    <property type="match status" value="1"/>
</dbReference>
<dbReference type="Pfam" id="PF20579">
    <property type="entry name" value="LapA"/>
    <property type="match status" value="2"/>
</dbReference>
<comment type="caution">
    <text evidence="5">The sequence shown here is derived from an EMBL/GenBank/DDBJ whole genome shotgun (WGS) entry which is preliminary data.</text>
</comment>
<dbReference type="Pfam" id="PF17803">
    <property type="entry name" value="Cadherin_4"/>
    <property type="match status" value="1"/>
</dbReference>
<gene>
    <name evidence="5" type="ORF">CSV86_026440</name>
</gene>
<dbReference type="InterPro" id="IPR003644">
    <property type="entry name" value="Calx_beta"/>
</dbReference>
<evidence type="ECO:0000313" key="6">
    <source>
        <dbReference type="Proteomes" id="UP000010448"/>
    </source>
</evidence>
<keyword evidence="3" id="KW-0106">Calcium</keyword>